<dbReference type="AlphaFoldDB" id="A0A1L7I258"/>
<dbReference type="PANTHER" id="PTHR48111">
    <property type="entry name" value="REGULATOR OF RPOS"/>
    <property type="match status" value="1"/>
</dbReference>
<keyword evidence="3" id="KW-0238">DNA-binding</keyword>
<evidence type="ECO:0000256" key="1">
    <source>
        <dbReference type="ARBA" id="ARBA00022553"/>
    </source>
</evidence>
<dbReference type="InterPro" id="IPR001789">
    <property type="entry name" value="Sig_transdc_resp-reg_receiver"/>
</dbReference>
<proteinExistence type="predicted"/>
<dbReference type="Gene3D" id="6.10.250.690">
    <property type="match status" value="1"/>
</dbReference>
<organism evidence="4 5">
    <name type="scientific">Christiangramia flava JLT2011</name>
    <dbReference type="NCBI Taxonomy" id="1229726"/>
    <lineage>
        <taxon>Bacteria</taxon>
        <taxon>Pseudomonadati</taxon>
        <taxon>Bacteroidota</taxon>
        <taxon>Flavobacteriia</taxon>
        <taxon>Flavobacteriales</taxon>
        <taxon>Flavobacteriaceae</taxon>
        <taxon>Christiangramia</taxon>
    </lineage>
</organism>
<accession>A0A1L7I258</accession>
<dbReference type="GO" id="GO:0005829">
    <property type="term" value="C:cytosol"/>
    <property type="evidence" value="ECO:0007669"/>
    <property type="project" value="TreeGrafter"/>
</dbReference>
<evidence type="ECO:0000313" key="5">
    <source>
        <dbReference type="Proteomes" id="UP000186230"/>
    </source>
</evidence>
<dbReference type="KEGG" id="gfl:GRFL_0560"/>
<dbReference type="PROSITE" id="PS50110">
    <property type="entry name" value="RESPONSE_REGULATORY"/>
    <property type="match status" value="1"/>
</dbReference>
<dbReference type="CDD" id="cd17574">
    <property type="entry name" value="REC_OmpR"/>
    <property type="match status" value="1"/>
</dbReference>
<dbReference type="PROSITE" id="PS51755">
    <property type="entry name" value="OMPR_PHOB"/>
    <property type="match status" value="1"/>
</dbReference>
<dbReference type="Gene3D" id="3.40.50.2300">
    <property type="match status" value="1"/>
</dbReference>
<keyword evidence="1" id="KW-0597">Phosphoprotein</keyword>
<dbReference type="Gene3D" id="1.10.10.10">
    <property type="entry name" value="Winged helix-like DNA-binding domain superfamily/Winged helix DNA-binding domain"/>
    <property type="match status" value="1"/>
</dbReference>
<dbReference type="SMART" id="SM00862">
    <property type="entry name" value="Trans_reg_C"/>
    <property type="match status" value="1"/>
</dbReference>
<dbReference type="CDD" id="cd00383">
    <property type="entry name" value="trans_reg_C"/>
    <property type="match status" value="1"/>
</dbReference>
<sequence length="226" mass="26211">MNKTRLLLVEDEITLAQIIKESLETRDFIVFHSRDGNEALRIYEANSIDIIVTDIMMPVKDGLTLAKEIRKNDQKTPIIFLTAKSQPQDVVTGFESGGNDYLKKPFSIEELIVRVKNLMNYNRSIKTEDRLQLGQYQFNPKNQTLQYKNEKVVTLSGRENQLLLLLTENKNKIVERDTVLDLMWPNNDFYASRSMDVFISKLRKLLIKDKEVKILNVRGVGYKLTV</sequence>
<dbReference type="InterPro" id="IPR039420">
    <property type="entry name" value="WalR-like"/>
</dbReference>
<keyword evidence="2" id="KW-0902">Two-component regulatory system</keyword>
<dbReference type="Pfam" id="PF00486">
    <property type="entry name" value="Trans_reg_C"/>
    <property type="match status" value="1"/>
</dbReference>
<keyword evidence="5" id="KW-1185">Reference proteome</keyword>
<dbReference type="EMBL" id="CP016359">
    <property type="protein sequence ID" value="APU67284.1"/>
    <property type="molecule type" value="Genomic_DNA"/>
</dbReference>
<dbReference type="SMART" id="SM00448">
    <property type="entry name" value="REC"/>
    <property type="match status" value="1"/>
</dbReference>
<dbReference type="GO" id="GO:0000976">
    <property type="term" value="F:transcription cis-regulatory region binding"/>
    <property type="evidence" value="ECO:0007669"/>
    <property type="project" value="TreeGrafter"/>
</dbReference>
<dbReference type="SUPFAM" id="SSF52172">
    <property type="entry name" value="CheY-like"/>
    <property type="match status" value="1"/>
</dbReference>
<dbReference type="STRING" id="1229726.GRFL_0560"/>
<evidence type="ECO:0000313" key="4">
    <source>
        <dbReference type="EMBL" id="APU67284.1"/>
    </source>
</evidence>
<name>A0A1L7I258_9FLAO</name>
<reference evidence="4 5" key="1">
    <citation type="submission" date="2016-07" db="EMBL/GenBank/DDBJ databases">
        <title>Multi-omics approach to identify versatile polysaccharide utilization systems of a marine flavobacterium Gramella flava.</title>
        <authorList>
            <person name="Tang K."/>
        </authorList>
    </citation>
    <scope>NUCLEOTIDE SEQUENCE [LARGE SCALE GENOMIC DNA]</scope>
    <source>
        <strain evidence="4 5">JLT2011</strain>
    </source>
</reference>
<dbReference type="PANTHER" id="PTHR48111:SF40">
    <property type="entry name" value="PHOSPHATE REGULON TRANSCRIPTIONAL REGULATORY PROTEIN PHOB"/>
    <property type="match status" value="1"/>
</dbReference>
<evidence type="ECO:0000256" key="3">
    <source>
        <dbReference type="ARBA" id="ARBA00023125"/>
    </source>
</evidence>
<dbReference type="Pfam" id="PF00072">
    <property type="entry name" value="Response_reg"/>
    <property type="match status" value="1"/>
</dbReference>
<dbReference type="OrthoDB" id="9790442at2"/>
<dbReference type="GO" id="GO:0032993">
    <property type="term" value="C:protein-DNA complex"/>
    <property type="evidence" value="ECO:0007669"/>
    <property type="project" value="TreeGrafter"/>
</dbReference>
<dbReference type="GO" id="GO:0000156">
    <property type="term" value="F:phosphorelay response regulator activity"/>
    <property type="evidence" value="ECO:0007669"/>
    <property type="project" value="TreeGrafter"/>
</dbReference>
<dbReference type="InterPro" id="IPR001867">
    <property type="entry name" value="OmpR/PhoB-type_DNA-bd"/>
</dbReference>
<evidence type="ECO:0000256" key="2">
    <source>
        <dbReference type="ARBA" id="ARBA00023012"/>
    </source>
</evidence>
<dbReference type="GO" id="GO:0006355">
    <property type="term" value="P:regulation of DNA-templated transcription"/>
    <property type="evidence" value="ECO:0007669"/>
    <property type="project" value="InterPro"/>
</dbReference>
<gene>
    <name evidence="4" type="ORF">GRFL_0560</name>
</gene>
<dbReference type="InterPro" id="IPR011006">
    <property type="entry name" value="CheY-like_superfamily"/>
</dbReference>
<dbReference type="InterPro" id="IPR036388">
    <property type="entry name" value="WH-like_DNA-bd_sf"/>
</dbReference>
<protein>
    <submittedName>
        <fullName evidence="4">Two-component system response regulator</fullName>
    </submittedName>
</protein>
<dbReference type="Proteomes" id="UP000186230">
    <property type="component" value="Chromosome"/>
</dbReference>